<proteinExistence type="predicted"/>
<accession>X0WPA3</accession>
<dbReference type="EMBL" id="BARS01038650">
    <property type="protein sequence ID" value="GAG25037.1"/>
    <property type="molecule type" value="Genomic_DNA"/>
</dbReference>
<evidence type="ECO:0000313" key="2">
    <source>
        <dbReference type="EMBL" id="GAG25037.1"/>
    </source>
</evidence>
<gene>
    <name evidence="2" type="ORF">S01H1_59118</name>
</gene>
<sequence>MDNFWSIGIAVFLCVLSFIKYSDKEQLKEWIENFLERISPLEEIEEEDVVELEEVSDMIFDFVIRNQEIFSKVKVKDGCASEKRVTE</sequence>
<evidence type="ECO:0000256" key="1">
    <source>
        <dbReference type="SAM" id="Phobius"/>
    </source>
</evidence>
<keyword evidence="1" id="KW-0472">Membrane</keyword>
<reference evidence="2" key="1">
    <citation type="journal article" date="2014" name="Front. Microbiol.">
        <title>High frequency of phylogenetically diverse reductive dehalogenase-homologous genes in deep subseafloor sedimentary metagenomes.</title>
        <authorList>
            <person name="Kawai M."/>
            <person name="Futagami T."/>
            <person name="Toyoda A."/>
            <person name="Takaki Y."/>
            <person name="Nishi S."/>
            <person name="Hori S."/>
            <person name="Arai W."/>
            <person name="Tsubouchi T."/>
            <person name="Morono Y."/>
            <person name="Uchiyama I."/>
            <person name="Ito T."/>
            <person name="Fujiyama A."/>
            <person name="Inagaki F."/>
            <person name="Takami H."/>
        </authorList>
    </citation>
    <scope>NUCLEOTIDE SEQUENCE</scope>
    <source>
        <strain evidence="2">Expedition CK06-06</strain>
    </source>
</reference>
<feature type="transmembrane region" description="Helical" evidence="1">
    <location>
        <begin position="6"/>
        <end position="22"/>
    </location>
</feature>
<name>X0WPA3_9ZZZZ</name>
<organism evidence="2">
    <name type="scientific">marine sediment metagenome</name>
    <dbReference type="NCBI Taxonomy" id="412755"/>
    <lineage>
        <taxon>unclassified sequences</taxon>
        <taxon>metagenomes</taxon>
        <taxon>ecological metagenomes</taxon>
    </lineage>
</organism>
<dbReference type="AlphaFoldDB" id="X0WPA3"/>
<protein>
    <submittedName>
        <fullName evidence="2">Uncharacterized protein</fullName>
    </submittedName>
</protein>
<keyword evidence="1" id="KW-1133">Transmembrane helix</keyword>
<comment type="caution">
    <text evidence="2">The sequence shown here is derived from an EMBL/GenBank/DDBJ whole genome shotgun (WGS) entry which is preliminary data.</text>
</comment>
<keyword evidence="1" id="KW-0812">Transmembrane</keyword>